<dbReference type="InterPro" id="IPR036955">
    <property type="entry name" value="AP2/ERF_dom_sf"/>
</dbReference>
<keyword evidence="3" id="KW-0804">Transcription</keyword>
<dbReference type="SMART" id="SM00380">
    <property type="entry name" value="AP2"/>
    <property type="match status" value="1"/>
</dbReference>
<organism evidence="5 6">
    <name type="scientific">Leptospira andrefontaineae</name>
    <dbReference type="NCBI Taxonomy" id="2484976"/>
    <lineage>
        <taxon>Bacteria</taxon>
        <taxon>Pseudomonadati</taxon>
        <taxon>Spirochaetota</taxon>
        <taxon>Spirochaetia</taxon>
        <taxon>Leptospirales</taxon>
        <taxon>Leptospiraceae</taxon>
        <taxon>Leptospira</taxon>
    </lineage>
</organism>
<dbReference type="Proteomes" id="UP000298097">
    <property type="component" value="Unassembled WGS sequence"/>
</dbReference>
<evidence type="ECO:0000256" key="3">
    <source>
        <dbReference type="ARBA" id="ARBA00023163"/>
    </source>
</evidence>
<dbReference type="AlphaFoldDB" id="A0A4R9H6P1"/>
<protein>
    <submittedName>
        <fullName evidence="5">Fis family transcriptional regulator</fullName>
    </submittedName>
</protein>
<accession>A0A4R9H6P1</accession>
<dbReference type="InterPro" id="IPR001471">
    <property type="entry name" value="AP2/ERF_dom"/>
</dbReference>
<comment type="caution">
    <text evidence="5">The sequence shown here is derived from an EMBL/GenBank/DDBJ whole genome shotgun (WGS) entry which is preliminary data.</text>
</comment>
<evidence type="ECO:0000256" key="1">
    <source>
        <dbReference type="ARBA" id="ARBA00023015"/>
    </source>
</evidence>
<dbReference type="GO" id="GO:0003700">
    <property type="term" value="F:DNA-binding transcription factor activity"/>
    <property type="evidence" value="ECO:0007669"/>
    <property type="project" value="InterPro"/>
</dbReference>
<dbReference type="Gene3D" id="3.30.730.10">
    <property type="entry name" value="AP2/ERF domain"/>
    <property type="match status" value="1"/>
</dbReference>
<name>A0A4R9H6P1_9LEPT</name>
<evidence type="ECO:0000259" key="4">
    <source>
        <dbReference type="PROSITE" id="PS51032"/>
    </source>
</evidence>
<dbReference type="PROSITE" id="PS51032">
    <property type="entry name" value="AP2_ERF"/>
    <property type="match status" value="1"/>
</dbReference>
<keyword evidence="1" id="KW-0805">Transcription regulation</keyword>
<dbReference type="InterPro" id="IPR016177">
    <property type="entry name" value="DNA-bd_dom_sf"/>
</dbReference>
<reference evidence="5" key="1">
    <citation type="journal article" date="2019" name="PLoS Negl. Trop. Dis.">
        <title>Revisiting the worldwide diversity of Leptospira species in the environment.</title>
        <authorList>
            <person name="Vincent A.T."/>
            <person name="Schiettekatte O."/>
            <person name="Bourhy P."/>
            <person name="Veyrier F.J."/>
            <person name="Picardeau M."/>
        </authorList>
    </citation>
    <scope>NUCLEOTIDE SEQUENCE [LARGE SCALE GENOMIC DNA]</scope>
    <source>
        <strain evidence="5">201800301</strain>
    </source>
</reference>
<proteinExistence type="predicted"/>
<dbReference type="EMBL" id="RQEY01000012">
    <property type="protein sequence ID" value="TGK41271.1"/>
    <property type="molecule type" value="Genomic_DNA"/>
</dbReference>
<sequence length="250" mass="29325">MKKLIAIHGEELLVDDDDFSRLRKYTWSVKYNSNYTTAYRTSRNNRAKTQKMILLHREIMNVRSPKLVVIHKKGDWKDNRKKRLLVIEKGKQNFTQKNRKSNNKYKGITRRKDTGLYMSSICKRGKEYHLGVYEDPKVAAMAYDKAANILFGTLANTNKKLGLIKYKSLKDIQINLHVNERGRNMNEPPDTIRVSKLRKRLLKLRKKFTYEKIAEFCNVQGGTLYRFAVGQINLRSIAVEKIETGIRNRK</sequence>
<dbReference type="RefSeq" id="WP_135773522.1">
    <property type="nucleotide sequence ID" value="NZ_RQEY01000012.1"/>
</dbReference>
<evidence type="ECO:0000313" key="5">
    <source>
        <dbReference type="EMBL" id="TGK41271.1"/>
    </source>
</evidence>
<gene>
    <name evidence="5" type="ORF">EHO65_07540</name>
</gene>
<evidence type="ECO:0000256" key="2">
    <source>
        <dbReference type="ARBA" id="ARBA00023125"/>
    </source>
</evidence>
<keyword evidence="6" id="KW-1185">Reference proteome</keyword>
<evidence type="ECO:0000313" key="6">
    <source>
        <dbReference type="Proteomes" id="UP000298097"/>
    </source>
</evidence>
<feature type="domain" description="AP2/ERF" evidence="4">
    <location>
        <begin position="104"/>
        <end position="160"/>
    </location>
</feature>
<dbReference type="GO" id="GO:0003677">
    <property type="term" value="F:DNA binding"/>
    <property type="evidence" value="ECO:0007669"/>
    <property type="project" value="UniProtKB-KW"/>
</dbReference>
<dbReference type="SUPFAM" id="SSF54171">
    <property type="entry name" value="DNA-binding domain"/>
    <property type="match status" value="1"/>
</dbReference>
<dbReference type="OrthoDB" id="481858at2"/>
<keyword evidence="2" id="KW-0238">DNA-binding</keyword>